<reference evidence="1 2" key="1">
    <citation type="submission" date="2014-07" db="EMBL/GenBank/DDBJ databases">
        <title>Tepidicaulis marinum gen. nov., sp. nov., a novel marine bacterium denitrifying nitrate to nitrous oxide strictly under microaerobic conditions.</title>
        <authorList>
            <person name="Takeuchi M."/>
            <person name="Yamagishi T."/>
            <person name="Kamagata Y."/>
            <person name="Oshima K."/>
            <person name="Hattori M."/>
            <person name="Katayama T."/>
            <person name="Hanada S."/>
            <person name="Tamaki H."/>
            <person name="Marumo K."/>
            <person name="Maeda H."/>
            <person name="Nedachi M."/>
            <person name="Iwasaki W."/>
            <person name="Suwa Y."/>
            <person name="Sakata S."/>
        </authorList>
    </citation>
    <scope>NUCLEOTIDE SEQUENCE [LARGE SCALE GENOMIC DNA]</scope>
    <source>
        <strain evidence="1 2">MA2</strain>
    </source>
</reference>
<dbReference type="PANTHER" id="PTHR35446:SF3">
    <property type="entry name" value="CMD DOMAIN-CONTAINING PROTEIN"/>
    <property type="match status" value="1"/>
</dbReference>
<evidence type="ECO:0000313" key="2">
    <source>
        <dbReference type="Proteomes" id="UP000028702"/>
    </source>
</evidence>
<dbReference type="InterPro" id="IPR029032">
    <property type="entry name" value="AhpD-like"/>
</dbReference>
<dbReference type="Gene3D" id="1.20.1290.10">
    <property type="entry name" value="AhpD-like"/>
    <property type="match status" value="1"/>
</dbReference>
<evidence type="ECO:0000313" key="1">
    <source>
        <dbReference type="EMBL" id="GAK45819.1"/>
    </source>
</evidence>
<dbReference type="EMBL" id="BBIO01000012">
    <property type="protein sequence ID" value="GAK45819.1"/>
    <property type="molecule type" value="Genomic_DNA"/>
</dbReference>
<accession>A0A081BCQ1</accession>
<dbReference type="STRING" id="1333998.M2A_2318"/>
<protein>
    <submittedName>
        <fullName evidence="1">Conserved protein</fullName>
    </submittedName>
</protein>
<comment type="caution">
    <text evidence="1">The sequence shown here is derived from an EMBL/GenBank/DDBJ whole genome shotgun (WGS) entry which is preliminary data.</text>
</comment>
<gene>
    <name evidence="1" type="ORF">M2A_2318</name>
</gene>
<organism evidence="1 2">
    <name type="scientific">Tepidicaulis marinus</name>
    <dbReference type="NCBI Taxonomy" id="1333998"/>
    <lineage>
        <taxon>Bacteria</taxon>
        <taxon>Pseudomonadati</taxon>
        <taxon>Pseudomonadota</taxon>
        <taxon>Alphaproteobacteria</taxon>
        <taxon>Hyphomicrobiales</taxon>
        <taxon>Parvibaculaceae</taxon>
        <taxon>Tepidicaulis</taxon>
    </lineage>
</organism>
<dbReference type="SUPFAM" id="SSF69118">
    <property type="entry name" value="AhpD-like"/>
    <property type="match status" value="1"/>
</dbReference>
<keyword evidence="2" id="KW-1185">Reference proteome</keyword>
<proteinExistence type="predicted"/>
<dbReference type="eggNOG" id="COG2128">
    <property type="taxonomic scope" value="Bacteria"/>
</dbReference>
<dbReference type="Proteomes" id="UP000028702">
    <property type="component" value="Unassembled WGS sequence"/>
</dbReference>
<name>A0A081BCQ1_9HYPH</name>
<dbReference type="RefSeq" id="WP_045447551.1">
    <property type="nucleotide sequence ID" value="NZ_BBIO01000012.1"/>
</dbReference>
<dbReference type="PANTHER" id="PTHR35446">
    <property type="entry name" value="SI:CH211-175M2.5"/>
    <property type="match status" value="1"/>
</dbReference>
<sequence>MADFKIHTLETAPEGAKERLKQVEAHFGFVPNMLGIQAEAPALLEGYLKLSETFERTSFTALERKIVLLSVNYENDCDFCMAGDSYVAQSEGVEEEIIQALRIGAPLGDDRLEALRLFTRIVVRSRGWVDNSEIQAFLEMGYTKQNVLEILLGAALKLMSNYTNHIAETPLNDALQPHAWIKPTPARVG</sequence>
<dbReference type="AlphaFoldDB" id="A0A081BCQ1"/>